<dbReference type="Proteomes" id="UP001620626">
    <property type="component" value="Unassembled WGS sequence"/>
</dbReference>
<keyword evidence="2" id="KW-1185">Reference proteome</keyword>
<gene>
    <name evidence="1" type="ORF">niasHT_013827</name>
</gene>
<proteinExistence type="predicted"/>
<reference evidence="1 2" key="1">
    <citation type="submission" date="2024-10" db="EMBL/GenBank/DDBJ databases">
        <authorList>
            <person name="Kim D."/>
        </authorList>
    </citation>
    <scope>NUCLEOTIDE SEQUENCE [LARGE SCALE GENOMIC DNA]</scope>
    <source>
        <strain evidence="1">BH-2024</strain>
    </source>
</reference>
<protein>
    <submittedName>
        <fullName evidence="1">Uncharacterized protein</fullName>
    </submittedName>
</protein>
<evidence type="ECO:0000313" key="1">
    <source>
        <dbReference type="EMBL" id="KAL3106284.1"/>
    </source>
</evidence>
<dbReference type="AlphaFoldDB" id="A0ABD2KVF9"/>
<name>A0ABD2KVF9_9BILA</name>
<sequence length="166" mass="18837">MSAHFRAQLKLAYTEAEELLSDDRQFPILPIPARNNQPDSVFLLTIRSCIQSLNDHVSDVQSVLTVLNDNSDRWMNLRTNMTGAERIQDSPLYDNFVIEYPFPSTISNLRKYLRTLRDQSRALEANLPAKAPNTQNAASPSLVHLPKTTLPTFSGDCTTYDFLEHI</sequence>
<evidence type="ECO:0000313" key="2">
    <source>
        <dbReference type="Proteomes" id="UP001620626"/>
    </source>
</evidence>
<dbReference type="EMBL" id="JBICBT010000658">
    <property type="protein sequence ID" value="KAL3106284.1"/>
    <property type="molecule type" value="Genomic_DNA"/>
</dbReference>
<comment type="caution">
    <text evidence="1">The sequence shown here is derived from an EMBL/GenBank/DDBJ whole genome shotgun (WGS) entry which is preliminary data.</text>
</comment>
<accession>A0ABD2KVF9</accession>
<organism evidence="1 2">
    <name type="scientific">Heterodera trifolii</name>
    <dbReference type="NCBI Taxonomy" id="157864"/>
    <lineage>
        <taxon>Eukaryota</taxon>
        <taxon>Metazoa</taxon>
        <taxon>Ecdysozoa</taxon>
        <taxon>Nematoda</taxon>
        <taxon>Chromadorea</taxon>
        <taxon>Rhabditida</taxon>
        <taxon>Tylenchina</taxon>
        <taxon>Tylenchomorpha</taxon>
        <taxon>Tylenchoidea</taxon>
        <taxon>Heteroderidae</taxon>
        <taxon>Heteroderinae</taxon>
        <taxon>Heterodera</taxon>
    </lineage>
</organism>